<dbReference type="Pfam" id="PF17919">
    <property type="entry name" value="RT_RNaseH_2"/>
    <property type="match status" value="1"/>
</dbReference>
<keyword evidence="7" id="KW-0255">Endonuclease</keyword>
<dbReference type="InterPro" id="IPR050951">
    <property type="entry name" value="Retrovirus_Pol_polyprotein"/>
</dbReference>
<keyword evidence="3" id="KW-0548">Nucleotidyltransferase</keyword>
<dbReference type="InterPro" id="IPR012337">
    <property type="entry name" value="RNaseH-like_sf"/>
</dbReference>
<dbReference type="InterPro" id="IPR001584">
    <property type="entry name" value="Integrase_cat-core"/>
</dbReference>
<dbReference type="PANTHER" id="PTHR37984:SF5">
    <property type="entry name" value="PROTEIN NYNRIN-LIKE"/>
    <property type="match status" value="1"/>
</dbReference>
<evidence type="ECO:0000256" key="14">
    <source>
        <dbReference type="ARBA" id="ARBA00023125"/>
    </source>
</evidence>
<evidence type="ECO:0000256" key="11">
    <source>
        <dbReference type="ARBA" id="ARBA00022908"/>
    </source>
</evidence>
<dbReference type="Pfam" id="PF08284">
    <property type="entry name" value="RVP_2"/>
    <property type="match status" value="1"/>
</dbReference>
<dbReference type="Pfam" id="PF24626">
    <property type="entry name" value="SH3_Tf2-1"/>
    <property type="match status" value="1"/>
</dbReference>
<dbReference type="SUPFAM" id="SSF53098">
    <property type="entry name" value="Ribonuclease H-like"/>
    <property type="match status" value="1"/>
</dbReference>
<dbReference type="InterPro" id="IPR000477">
    <property type="entry name" value="RT_dom"/>
</dbReference>
<dbReference type="InterPro" id="IPR041577">
    <property type="entry name" value="RT_RNaseH_2"/>
</dbReference>
<organism evidence="20">
    <name type="scientific">Fagus sylvatica</name>
    <name type="common">Beechnut</name>
    <dbReference type="NCBI Taxonomy" id="28930"/>
    <lineage>
        <taxon>Eukaryota</taxon>
        <taxon>Viridiplantae</taxon>
        <taxon>Streptophyta</taxon>
        <taxon>Embryophyta</taxon>
        <taxon>Tracheophyta</taxon>
        <taxon>Spermatophyta</taxon>
        <taxon>Magnoliopsida</taxon>
        <taxon>eudicotyledons</taxon>
        <taxon>Gunneridae</taxon>
        <taxon>Pentapetalae</taxon>
        <taxon>rosids</taxon>
        <taxon>fabids</taxon>
        <taxon>Fagales</taxon>
        <taxon>Fagaceae</taxon>
        <taxon>Fagus</taxon>
    </lineage>
</organism>
<dbReference type="Pfam" id="PF03732">
    <property type="entry name" value="Retrotrans_gag"/>
    <property type="match status" value="1"/>
</dbReference>
<dbReference type="SUPFAM" id="SSF54160">
    <property type="entry name" value="Chromo domain-like"/>
    <property type="match status" value="1"/>
</dbReference>
<dbReference type="GO" id="GO:0006310">
    <property type="term" value="P:DNA recombination"/>
    <property type="evidence" value="ECO:0007669"/>
    <property type="project" value="UniProtKB-KW"/>
</dbReference>
<evidence type="ECO:0000256" key="12">
    <source>
        <dbReference type="ARBA" id="ARBA00022918"/>
    </source>
</evidence>
<evidence type="ECO:0000256" key="9">
    <source>
        <dbReference type="ARBA" id="ARBA00022842"/>
    </source>
</evidence>
<evidence type="ECO:0000256" key="17">
    <source>
        <dbReference type="SAM" id="MobiDB-lite"/>
    </source>
</evidence>
<dbReference type="FunFam" id="1.10.340.70:FF:000001">
    <property type="entry name" value="Retrovirus-related Pol polyprotein from transposon gypsy-like Protein"/>
    <property type="match status" value="1"/>
</dbReference>
<dbReference type="FunFam" id="3.30.70.270:FF:000020">
    <property type="entry name" value="Transposon Tf2-6 polyprotein-like Protein"/>
    <property type="match status" value="1"/>
</dbReference>
<dbReference type="InterPro" id="IPR043502">
    <property type="entry name" value="DNA/RNA_pol_sf"/>
</dbReference>
<evidence type="ECO:0000256" key="2">
    <source>
        <dbReference type="ARBA" id="ARBA00022679"/>
    </source>
</evidence>
<evidence type="ECO:0000256" key="3">
    <source>
        <dbReference type="ARBA" id="ARBA00022695"/>
    </source>
</evidence>
<dbReference type="EMBL" id="OIVN01001301">
    <property type="protein sequence ID" value="SPC92334.1"/>
    <property type="molecule type" value="Genomic_DNA"/>
</dbReference>
<sequence length="1370" mass="156233">MTSTRSTTSEDRFAALEVGNHGLQRQLEEQRADISGIRDSLAALSESMAQLHRDNQTRGHRDEEDSVNQNRGNNGGNRNGGYNGGPNGGVQARFSRLDFPRFNGEDPTGWIYKADQFFRYQGTAEAERILLASFHLQDEALQWYQWYERTNPNVHWGEFTQALCVRFGPSEYEDFDEALSRLRQTTTVRDYQSQFERLAARVQNWPEKALIGCYIRWPPEDIRAEDFVTTAMKNSPLATDARRNSFTCWKPSLNLKRNSATISEETTEEISPPEISLHALTGISTPNTMRVCGMTNGKQVHILIDSGSTHNFVNSNFARKLECHSIIAPPFQVQVANGEALRCTAVYQTTVEIQGYQFTTHLFALDLQGSDVVLGMQWLRSLGRVLHDWENLTMDFTMAGQHYHLSGIPHKQLEHSSLHSMHKLLATGVDAFLMQLVATPTFSRTTHLSHERATELDQLLVQYQSVFQVPQALPPTRAHDHRINLEPGTGAINSRRKTAHGGFVLTTVLSTQATIKDRYPIPVIDELLDELHGAAFFTKLDLKSGYHQIRVQPADVPKTAFRTHDGHYEFSVMPFGLTNAPATFQSLMNDIFRPTLRQYVLVFFDDILVYSKTWGEHMHHLTHVFDQLLGNQLFVNKTKCLIGQQEVDYLGHIISPAGVSANPTKITSMTNWPTPRTTTALRGFLGLTGYYRKFVCNYGSIAAPLTKLLTKNGFKWSDSAEAAFHQLKTAMVQAPVLSLPDFNKLFVVEADASGYGLGAVLMQEHHPIAFYSKAISIRTDHRSLKYLLEQRITTMDQQRWIVKLMGYDYEILYRPGIDNKAADALSRVHGELAALSSPQHSWLTEINKEGRTHPEMLKLKTALSHSDKTASQFTLRDDLLWFQNRLVLPASSQFKTHLIREFHDTPVGGHSGVLRTYKRIAASFYWAGMKRDIHNYIRKCDVCQRNKYETMSPAGLLQPLPIPSQIWEDISMDFIDGLPNSCGFTVILVVVDRLSKYGHFLPLKHPYTVKSVAEIFIKEVSRLHGMPRSIVSDRDKVFTSQFWAEYFCLQGSELRMSSAYHPQTDGQTESLNKCLETYLRCFVSHKQKQWSRWLHWAEYWYNTSYQTSTRMTPFEAVYGRPPPSVHCYERGSIAVAYVEDTLLARDVILRILKDNLVLAQNRQKVQADRHRREQEFVVDDWVYLKLQPFRQMSVRTRSNMKLSPRFYGPYRVLEKIGSVAYKVELPTGSRIHPVFHVSQLKQKLGAVDFVVDELPAITEDGAMVVEPKWILEVRWTRVGRKTVQEVLVHWTGLRRENATWERLSDLEMQFPHLNLEDKIRLQGEGNVMTVATKKNEEVDGHARCADVADSVQDVADSVHEANENTLKSCG</sequence>
<gene>
    <name evidence="20" type="ORF">FSB_LOCUS20216</name>
</gene>
<keyword evidence="11" id="KW-0229">DNA integration</keyword>
<dbReference type="GO" id="GO:0003964">
    <property type="term" value="F:RNA-directed DNA polymerase activity"/>
    <property type="evidence" value="ECO:0007669"/>
    <property type="project" value="UniProtKB-KW"/>
</dbReference>
<dbReference type="Gene3D" id="1.10.340.70">
    <property type="match status" value="1"/>
</dbReference>
<name>A0A2N9FZS8_FAGSY</name>
<dbReference type="Gene3D" id="2.40.70.10">
    <property type="entry name" value="Acid Proteases"/>
    <property type="match status" value="1"/>
</dbReference>
<keyword evidence="9" id="KW-0460">Magnesium</keyword>
<dbReference type="InterPro" id="IPR056924">
    <property type="entry name" value="SH3_Tf2-1"/>
</dbReference>
<dbReference type="SUPFAM" id="SSF56672">
    <property type="entry name" value="DNA/RNA polymerases"/>
    <property type="match status" value="1"/>
</dbReference>
<dbReference type="PROSITE" id="PS50878">
    <property type="entry name" value="RT_POL"/>
    <property type="match status" value="1"/>
</dbReference>
<dbReference type="GO" id="GO:0003723">
    <property type="term" value="F:RNA binding"/>
    <property type="evidence" value="ECO:0007669"/>
    <property type="project" value="UniProtKB-KW"/>
</dbReference>
<dbReference type="GO" id="GO:0003677">
    <property type="term" value="F:DNA binding"/>
    <property type="evidence" value="ECO:0007669"/>
    <property type="project" value="UniProtKB-KW"/>
</dbReference>
<evidence type="ECO:0000259" key="19">
    <source>
        <dbReference type="PROSITE" id="PS50994"/>
    </source>
</evidence>
<dbReference type="CDD" id="cd00303">
    <property type="entry name" value="retropepsin_like"/>
    <property type="match status" value="1"/>
</dbReference>
<dbReference type="Gene3D" id="3.30.420.10">
    <property type="entry name" value="Ribonuclease H-like superfamily/Ribonuclease H"/>
    <property type="match status" value="1"/>
</dbReference>
<accession>A0A2N9FZS8</accession>
<dbReference type="Pfam" id="PF17921">
    <property type="entry name" value="Integrase_H2C2"/>
    <property type="match status" value="1"/>
</dbReference>
<dbReference type="FunFam" id="3.10.10.10:FF:000007">
    <property type="entry name" value="Retrovirus-related Pol polyprotein from transposon 17.6-like Protein"/>
    <property type="match status" value="1"/>
</dbReference>
<dbReference type="InterPro" id="IPR016197">
    <property type="entry name" value="Chromo-like_dom_sf"/>
</dbReference>
<keyword evidence="15" id="KW-0233">DNA recombination</keyword>
<keyword evidence="12" id="KW-0695">RNA-directed DNA polymerase</keyword>
<evidence type="ECO:0000256" key="5">
    <source>
        <dbReference type="ARBA" id="ARBA00022723"/>
    </source>
</evidence>
<dbReference type="Gene3D" id="3.30.70.270">
    <property type="match status" value="2"/>
</dbReference>
<evidence type="ECO:0000256" key="16">
    <source>
        <dbReference type="ARBA" id="ARBA00023268"/>
    </source>
</evidence>
<feature type="region of interest" description="Disordered" evidence="17">
    <location>
        <begin position="50"/>
        <end position="90"/>
    </location>
</feature>
<evidence type="ECO:0000259" key="18">
    <source>
        <dbReference type="PROSITE" id="PS50878"/>
    </source>
</evidence>
<dbReference type="CDD" id="cd09274">
    <property type="entry name" value="RNase_HI_RT_Ty3"/>
    <property type="match status" value="1"/>
</dbReference>
<evidence type="ECO:0000256" key="8">
    <source>
        <dbReference type="ARBA" id="ARBA00022801"/>
    </source>
</evidence>
<keyword evidence="5" id="KW-0479">Metal-binding</keyword>
<keyword evidence="6" id="KW-0064">Aspartyl protease</keyword>
<dbReference type="PROSITE" id="PS50994">
    <property type="entry name" value="INTEGRASE"/>
    <property type="match status" value="1"/>
</dbReference>
<dbReference type="InterPro" id="IPR043128">
    <property type="entry name" value="Rev_trsase/Diguanyl_cyclase"/>
</dbReference>
<dbReference type="GO" id="GO:0004190">
    <property type="term" value="F:aspartic-type endopeptidase activity"/>
    <property type="evidence" value="ECO:0007669"/>
    <property type="project" value="UniProtKB-KW"/>
</dbReference>
<keyword evidence="16" id="KW-0511">Multifunctional enzyme</keyword>
<dbReference type="PANTHER" id="PTHR37984">
    <property type="entry name" value="PROTEIN CBG26694"/>
    <property type="match status" value="1"/>
</dbReference>
<feature type="domain" description="Integrase catalytic" evidence="19">
    <location>
        <begin position="957"/>
        <end position="1121"/>
    </location>
</feature>
<evidence type="ECO:0000256" key="1">
    <source>
        <dbReference type="ARBA" id="ARBA00022670"/>
    </source>
</evidence>
<evidence type="ECO:0000256" key="7">
    <source>
        <dbReference type="ARBA" id="ARBA00022759"/>
    </source>
</evidence>
<dbReference type="GO" id="GO:0015074">
    <property type="term" value="P:DNA integration"/>
    <property type="evidence" value="ECO:0007669"/>
    <property type="project" value="UniProtKB-KW"/>
</dbReference>
<evidence type="ECO:0000256" key="13">
    <source>
        <dbReference type="ARBA" id="ARBA00022932"/>
    </source>
</evidence>
<feature type="compositionally biased region" description="Basic and acidic residues" evidence="17">
    <location>
        <begin position="51"/>
        <end position="63"/>
    </location>
</feature>
<keyword evidence="2" id="KW-0808">Transferase</keyword>
<keyword evidence="1" id="KW-0645">Protease</keyword>
<keyword evidence="14" id="KW-0238">DNA-binding</keyword>
<proteinExistence type="predicted"/>
<dbReference type="GO" id="GO:0003887">
    <property type="term" value="F:DNA-directed DNA polymerase activity"/>
    <property type="evidence" value="ECO:0007669"/>
    <property type="project" value="UniProtKB-KW"/>
</dbReference>
<protein>
    <recommendedName>
        <fullName evidence="21">Reverse transcriptase</fullName>
    </recommendedName>
</protein>
<dbReference type="GO" id="GO:0046872">
    <property type="term" value="F:metal ion binding"/>
    <property type="evidence" value="ECO:0007669"/>
    <property type="project" value="UniProtKB-KW"/>
</dbReference>
<dbReference type="Gene3D" id="3.10.10.10">
    <property type="entry name" value="HIV Type 1 Reverse Transcriptase, subunit A, domain 1"/>
    <property type="match status" value="1"/>
</dbReference>
<feature type="domain" description="Reverse transcriptase" evidence="18">
    <location>
        <begin position="418"/>
        <end position="654"/>
    </location>
</feature>
<dbReference type="GO" id="GO:0004519">
    <property type="term" value="F:endonuclease activity"/>
    <property type="evidence" value="ECO:0007669"/>
    <property type="project" value="UniProtKB-KW"/>
</dbReference>
<dbReference type="GO" id="GO:0006508">
    <property type="term" value="P:proteolysis"/>
    <property type="evidence" value="ECO:0007669"/>
    <property type="project" value="UniProtKB-KW"/>
</dbReference>
<evidence type="ECO:0008006" key="21">
    <source>
        <dbReference type="Google" id="ProtNLM"/>
    </source>
</evidence>
<feature type="compositionally biased region" description="Gly residues" evidence="17">
    <location>
        <begin position="73"/>
        <end position="88"/>
    </location>
</feature>
<dbReference type="InterPro" id="IPR021109">
    <property type="entry name" value="Peptidase_aspartic_dom_sf"/>
</dbReference>
<dbReference type="PROSITE" id="PS00141">
    <property type="entry name" value="ASP_PROTEASE"/>
    <property type="match status" value="1"/>
</dbReference>
<dbReference type="InterPro" id="IPR001969">
    <property type="entry name" value="Aspartic_peptidase_AS"/>
</dbReference>
<keyword evidence="13" id="KW-0239">DNA-directed DNA polymerase</keyword>
<evidence type="ECO:0000256" key="10">
    <source>
        <dbReference type="ARBA" id="ARBA00022884"/>
    </source>
</evidence>
<evidence type="ECO:0000256" key="15">
    <source>
        <dbReference type="ARBA" id="ARBA00023172"/>
    </source>
</evidence>
<evidence type="ECO:0000256" key="6">
    <source>
        <dbReference type="ARBA" id="ARBA00022750"/>
    </source>
</evidence>
<dbReference type="SUPFAM" id="SSF50630">
    <property type="entry name" value="Acid proteases"/>
    <property type="match status" value="1"/>
</dbReference>
<keyword evidence="8" id="KW-0378">Hydrolase</keyword>
<dbReference type="InterPro" id="IPR041588">
    <property type="entry name" value="Integrase_H2C2"/>
</dbReference>
<dbReference type="CDD" id="cd01647">
    <property type="entry name" value="RT_LTR"/>
    <property type="match status" value="1"/>
</dbReference>
<dbReference type="InterPro" id="IPR036397">
    <property type="entry name" value="RNaseH_sf"/>
</dbReference>
<evidence type="ECO:0000256" key="4">
    <source>
        <dbReference type="ARBA" id="ARBA00022722"/>
    </source>
</evidence>
<evidence type="ECO:0000313" key="20">
    <source>
        <dbReference type="EMBL" id="SPC92334.1"/>
    </source>
</evidence>
<keyword evidence="4" id="KW-0540">Nuclease</keyword>
<keyword evidence="10" id="KW-0694">RNA-binding</keyword>
<dbReference type="InterPro" id="IPR005162">
    <property type="entry name" value="Retrotrans_gag_dom"/>
</dbReference>
<reference evidence="20" key="1">
    <citation type="submission" date="2018-02" db="EMBL/GenBank/DDBJ databases">
        <authorList>
            <person name="Cohen D.B."/>
            <person name="Kent A.D."/>
        </authorList>
    </citation>
    <scope>NUCLEOTIDE SEQUENCE</scope>
</reference>
<dbReference type="Pfam" id="PF00078">
    <property type="entry name" value="RVT_1"/>
    <property type="match status" value="1"/>
</dbReference>